<evidence type="ECO:0000313" key="5">
    <source>
        <dbReference type="Proteomes" id="UP000293345"/>
    </source>
</evidence>
<evidence type="ECO:0000256" key="2">
    <source>
        <dbReference type="ARBA" id="ARBA00023295"/>
    </source>
</evidence>
<evidence type="ECO:0000313" key="4">
    <source>
        <dbReference type="EMBL" id="RXZ53065.1"/>
    </source>
</evidence>
<sequence length="291" mass="30973">MKRIVLDCDNTMGVRGCDVDDGLALLYLLGNPERCTVEGLCTCFGNADIGTVDGNTRRLFAEWGLDVPVYRGAGAPEDVDTPAARFLAGICAAAPGEVSVLVTGATTNLLGARRCDSAFFGNVADLTFMGGITESLVINGRIMDELNLSCDPTATLAALASPAAVTIACAQNCLPAHVTRELTERSFSADSWLARAIDYWFADMGERYAWDGFAVWDQVAAAALIKPELFEQREMDVALDERMLSVGYLEPAPAGAPRATVSVPVIADPQAYLADALAGWRRGCERLGLAL</sequence>
<dbReference type="Gene3D" id="3.90.245.10">
    <property type="entry name" value="Ribonucleoside hydrolase-like"/>
    <property type="match status" value="1"/>
</dbReference>
<dbReference type="SUPFAM" id="SSF53590">
    <property type="entry name" value="Nucleoside hydrolase"/>
    <property type="match status" value="1"/>
</dbReference>
<dbReference type="PANTHER" id="PTHR12304:SF4">
    <property type="entry name" value="URIDINE NUCLEOSIDASE"/>
    <property type="match status" value="1"/>
</dbReference>
<proteinExistence type="predicted"/>
<evidence type="ECO:0000259" key="3">
    <source>
        <dbReference type="Pfam" id="PF01156"/>
    </source>
</evidence>
<gene>
    <name evidence="4" type="ORF">ET524_00030</name>
</gene>
<keyword evidence="2" id="KW-0326">Glycosidase</keyword>
<dbReference type="InterPro" id="IPR036452">
    <property type="entry name" value="Ribo_hydro-like"/>
</dbReference>
<dbReference type="GO" id="GO:0005829">
    <property type="term" value="C:cytosol"/>
    <property type="evidence" value="ECO:0007669"/>
    <property type="project" value="TreeGrafter"/>
</dbReference>
<dbReference type="PANTHER" id="PTHR12304">
    <property type="entry name" value="INOSINE-URIDINE PREFERRING NUCLEOSIDE HYDROLASE"/>
    <property type="match status" value="1"/>
</dbReference>
<dbReference type="EMBL" id="SDPW01000001">
    <property type="protein sequence ID" value="RXZ53065.1"/>
    <property type="molecule type" value="Genomic_DNA"/>
</dbReference>
<protein>
    <submittedName>
        <fullName evidence="4">Nucleoside hydrolase</fullName>
    </submittedName>
</protein>
<evidence type="ECO:0000256" key="1">
    <source>
        <dbReference type="ARBA" id="ARBA00022801"/>
    </source>
</evidence>
<dbReference type="GO" id="GO:0006152">
    <property type="term" value="P:purine nucleoside catabolic process"/>
    <property type="evidence" value="ECO:0007669"/>
    <property type="project" value="TreeGrafter"/>
</dbReference>
<comment type="caution">
    <text evidence="4">The sequence shown here is derived from an EMBL/GenBank/DDBJ whole genome shotgun (WGS) entry which is preliminary data.</text>
</comment>
<keyword evidence="5" id="KW-1185">Reference proteome</keyword>
<dbReference type="AlphaFoldDB" id="A0A4Q2JVL3"/>
<feature type="domain" description="Inosine/uridine-preferring nucleoside hydrolase" evidence="3">
    <location>
        <begin position="4"/>
        <end position="241"/>
    </location>
</feature>
<dbReference type="GO" id="GO:0008477">
    <property type="term" value="F:purine nucleosidase activity"/>
    <property type="evidence" value="ECO:0007669"/>
    <property type="project" value="TreeGrafter"/>
</dbReference>
<dbReference type="RefSeq" id="WP_129422796.1">
    <property type="nucleotide sequence ID" value="NZ_SDPW01000001.1"/>
</dbReference>
<accession>A0A4Q2JVL3</accession>
<reference evidence="4 5" key="1">
    <citation type="submission" date="2019-01" db="EMBL/GenBank/DDBJ databases">
        <title>Senegalimassilia sp. nov. KGMB04484 isolated human feces.</title>
        <authorList>
            <person name="Han K.-I."/>
            <person name="Kim J.-S."/>
            <person name="Lee K.C."/>
            <person name="Suh M.K."/>
            <person name="Eom M.K."/>
            <person name="Lee J.H."/>
            <person name="Park S.-H."/>
            <person name="Kang S.W."/>
            <person name="Park J.-E."/>
            <person name="Oh B.S."/>
            <person name="Yu S.Y."/>
            <person name="Choi S.-H."/>
            <person name="Lee D.H."/>
            <person name="Yoon H."/>
            <person name="Kim B.-Y."/>
            <person name="Lee J.H."/>
            <person name="Lee J.-S."/>
        </authorList>
    </citation>
    <scope>NUCLEOTIDE SEQUENCE [LARGE SCALE GENOMIC DNA]</scope>
    <source>
        <strain evidence="4 5">KGMB04484</strain>
    </source>
</reference>
<dbReference type="Proteomes" id="UP000293345">
    <property type="component" value="Unassembled WGS sequence"/>
</dbReference>
<keyword evidence="1 4" id="KW-0378">Hydrolase</keyword>
<name>A0A4Q2JVL3_9ACTN</name>
<dbReference type="Pfam" id="PF01156">
    <property type="entry name" value="IU_nuc_hydro"/>
    <property type="match status" value="1"/>
</dbReference>
<dbReference type="InterPro" id="IPR001910">
    <property type="entry name" value="Inosine/uridine_hydrolase_dom"/>
</dbReference>
<organism evidence="4 5">
    <name type="scientific">Senegalimassilia faecalis</name>
    <dbReference type="NCBI Taxonomy" id="2509433"/>
    <lineage>
        <taxon>Bacteria</taxon>
        <taxon>Bacillati</taxon>
        <taxon>Actinomycetota</taxon>
        <taxon>Coriobacteriia</taxon>
        <taxon>Coriobacteriales</taxon>
        <taxon>Coriobacteriaceae</taxon>
        <taxon>Senegalimassilia</taxon>
    </lineage>
</organism>
<dbReference type="InterPro" id="IPR023186">
    <property type="entry name" value="IUNH"/>
</dbReference>
<dbReference type="OrthoDB" id="9797882at2"/>